<proteinExistence type="predicted"/>
<sequence length="187" mass="20921">MEWHNKRIIRFFTLSLLLFYAISLSSPFVGVALADWEPPAPYEAPDDTYISPDPYKAPEHKQSDPYQAEDPGKREGEERSGGANSGGGSSNGKDEWPKDCDEEYDDRICTALTYAGSIFDGIKGLPSMLSAANGYQLKPTNLPPWMGQTREQVFEVVRKNRLKLGSIGEGVPRYSCKALEKRRKEMP</sequence>
<organism evidence="2 3">
    <name type="scientific">Melghirimyces thermohalophilus</name>
    <dbReference type="NCBI Taxonomy" id="1236220"/>
    <lineage>
        <taxon>Bacteria</taxon>
        <taxon>Bacillati</taxon>
        <taxon>Bacillota</taxon>
        <taxon>Bacilli</taxon>
        <taxon>Bacillales</taxon>
        <taxon>Thermoactinomycetaceae</taxon>
        <taxon>Melghirimyces</taxon>
    </lineage>
</organism>
<dbReference type="AlphaFoldDB" id="A0A1G6RWS2"/>
<dbReference type="Proteomes" id="UP000199387">
    <property type="component" value="Unassembled WGS sequence"/>
</dbReference>
<protein>
    <submittedName>
        <fullName evidence="2">Uncharacterized protein</fullName>
    </submittedName>
</protein>
<accession>A0A1G6RWS2</accession>
<keyword evidence="3" id="KW-1185">Reference proteome</keyword>
<gene>
    <name evidence="2" type="ORF">SAMN04488112_1322</name>
</gene>
<evidence type="ECO:0000313" key="2">
    <source>
        <dbReference type="EMBL" id="SDD08417.1"/>
    </source>
</evidence>
<dbReference type="EMBL" id="FMZA01000032">
    <property type="protein sequence ID" value="SDD08417.1"/>
    <property type="molecule type" value="Genomic_DNA"/>
</dbReference>
<reference evidence="2 3" key="1">
    <citation type="submission" date="2016-10" db="EMBL/GenBank/DDBJ databases">
        <authorList>
            <person name="de Groot N.N."/>
        </authorList>
    </citation>
    <scope>NUCLEOTIDE SEQUENCE [LARGE SCALE GENOMIC DNA]</scope>
    <source>
        <strain evidence="2 3">DSM 45514</strain>
    </source>
</reference>
<evidence type="ECO:0000313" key="3">
    <source>
        <dbReference type="Proteomes" id="UP000199387"/>
    </source>
</evidence>
<dbReference type="RefSeq" id="WP_091573138.1">
    <property type="nucleotide sequence ID" value="NZ_FMZA01000032.1"/>
</dbReference>
<evidence type="ECO:0000256" key="1">
    <source>
        <dbReference type="SAM" id="MobiDB-lite"/>
    </source>
</evidence>
<name>A0A1G6RWS2_9BACL</name>
<feature type="compositionally biased region" description="Basic and acidic residues" evidence="1">
    <location>
        <begin position="70"/>
        <end position="80"/>
    </location>
</feature>
<feature type="region of interest" description="Disordered" evidence="1">
    <location>
        <begin position="44"/>
        <end position="99"/>
    </location>
</feature>